<sequence>MSQLLSFGNCTNINGIGGNPNTSMSLNNNMRKILQPNSPGNYNQYKVPLSEYTDKNNVGTYFTGDNNFNNTNKSYVSSPNVYPRYINQHNNIYNLNGYQYSNQSNDNFNAPLEYETIPNRISTIDESSRIVDTNSQSKAKYVSLGTGAGIGEAGATITAVGAGTGIGTAMGAGKLPSSYDDNVISSSRIDLNTTKKTELGGYANAKNTKSKLNSSNWKEWNSYSKLLPLAVVELDVQNECNYLSTLFSSFSNTVKGFISNFEFEKLMEYVNIIEVGYRGTIFSVMDRNQDDYITQVEFLTGMLIFRPYNIKEKNSPNFNRLRLQFIFFYYDSNRDGLLSIDELAKLIEHISIIKVTTNNKNGKPKKKTQISSEKSKKLASQVIRDYLNKEFCSYDDFFQLVNNGILNGTVNLLRCRNDIFLQKKNQSSSFSPPNQQIHDKIPYNNSIQNLNYIQQPFSPSSNSIPQSQSQFPQISTYNTNIHPPQNFIPKNNSSIYNTPINASTEQFPHLKTIISPNDEYMKTISSKPTSPYALNHSNNQPIPLSSSISKPKTNTSIGIQNQTTTESFNYNYNNANTNPITNSNCNYNYSNYNNQITPPHYSILSKNNSISSTITRKQEDQFTAHSNSPPNPLLTPDPLSNYRSTYETSSPYYNIPSEGRPNFNFSPY</sequence>
<feature type="domain" description="EF-hand" evidence="3">
    <location>
        <begin position="318"/>
        <end position="353"/>
    </location>
</feature>
<reference evidence="4 5" key="1">
    <citation type="submission" date="2014-04" db="EMBL/GenBank/DDBJ databases">
        <title>Comparative Genomics of Cryptosporidium Species.</title>
        <authorList>
            <person name="Silva J.C."/>
            <person name="Su Q."/>
            <person name="Chalmers R."/>
            <person name="Chibucos M.C."/>
            <person name="Elwin K."/>
            <person name="Godinez A."/>
            <person name="Guo F."/>
            <person name="Huynh K."/>
            <person name="Orvis J."/>
            <person name="Ott S."/>
            <person name="Sadzewicz L."/>
            <person name="Sengamalay N."/>
            <person name="Shetty A."/>
            <person name="Sun M."/>
            <person name="Tallon L."/>
            <person name="Xiao L."/>
            <person name="Zhang H."/>
            <person name="Fraser C.M."/>
            <person name="Zhu G."/>
            <person name="Kissinger J."/>
            <person name="Widmer G."/>
        </authorList>
    </citation>
    <scope>NUCLEOTIDE SEQUENCE [LARGE SCALE GENOMIC DNA]</scope>
    <source>
        <strain evidence="4 5">UKMEL1</strain>
    </source>
</reference>
<protein>
    <submittedName>
        <fullName evidence="4">EF-hand domain pair family protein</fullName>
    </submittedName>
</protein>
<keyword evidence="1" id="KW-0106">Calcium</keyword>
<accession>A0A2P4YWN1</accession>
<dbReference type="VEuPathDB" id="CryptoDB:CmeUKMEL1_01300"/>
<dbReference type="InterPro" id="IPR018247">
    <property type="entry name" value="EF_Hand_1_Ca_BS"/>
</dbReference>
<dbReference type="Gene3D" id="1.10.238.10">
    <property type="entry name" value="EF-hand"/>
    <property type="match status" value="1"/>
</dbReference>
<dbReference type="AlphaFoldDB" id="A0A2P4YWN1"/>
<gene>
    <name evidence="4" type="ORF">CmeUKMEL1_01300</name>
</gene>
<feature type="compositionally biased region" description="Polar residues" evidence="2">
    <location>
        <begin position="641"/>
        <end position="652"/>
    </location>
</feature>
<evidence type="ECO:0000313" key="4">
    <source>
        <dbReference type="EMBL" id="POM82219.1"/>
    </source>
</evidence>
<organism evidence="4 5">
    <name type="scientific">Cryptosporidium meleagridis</name>
    <dbReference type="NCBI Taxonomy" id="93969"/>
    <lineage>
        <taxon>Eukaryota</taxon>
        <taxon>Sar</taxon>
        <taxon>Alveolata</taxon>
        <taxon>Apicomplexa</taxon>
        <taxon>Conoidasida</taxon>
        <taxon>Coccidia</taxon>
        <taxon>Eucoccidiorida</taxon>
        <taxon>Eimeriorina</taxon>
        <taxon>Cryptosporidiidae</taxon>
        <taxon>Cryptosporidium</taxon>
    </lineage>
</organism>
<dbReference type="SUPFAM" id="SSF47473">
    <property type="entry name" value="EF-hand"/>
    <property type="match status" value="1"/>
</dbReference>
<name>A0A2P4YWN1_9CRYT</name>
<evidence type="ECO:0000256" key="1">
    <source>
        <dbReference type="ARBA" id="ARBA00022837"/>
    </source>
</evidence>
<proteinExistence type="predicted"/>
<dbReference type="GO" id="GO:0005509">
    <property type="term" value="F:calcium ion binding"/>
    <property type="evidence" value="ECO:0007669"/>
    <property type="project" value="InterPro"/>
</dbReference>
<dbReference type="PROSITE" id="PS00018">
    <property type="entry name" value="EF_HAND_1"/>
    <property type="match status" value="2"/>
</dbReference>
<dbReference type="EMBL" id="JIBK01000002">
    <property type="protein sequence ID" value="POM82219.1"/>
    <property type="molecule type" value="Genomic_DNA"/>
</dbReference>
<dbReference type="InterPro" id="IPR011992">
    <property type="entry name" value="EF-hand-dom_pair"/>
</dbReference>
<evidence type="ECO:0000259" key="3">
    <source>
        <dbReference type="PROSITE" id="PS50222"/>
    </source>
</evidence>
<dbReference type="Proteomes" id="UP000236928">
    <property type="component" value="Unassembled WGS sequence"/>
</dbReference>
<evidence type="ECO:0000256" key="2">
    <source>
        <dbReference type="SAM" id="MobiDB-lite"/>
    </source>
</evidence>
<dbReference type="PROSITE" id="PS50222">
    <property type="entry name" value="EF_HAND_2"/>
    <property type="match status" value="1"/>
</dbReference>
<feature type="region of interest" description="Disordered" evidence="2">
    <location>
        <begin position="616"/>
        <end position="668"/>
    </location>
</feature>
<dbReference type="InterPro" id="IPR002048">
    <property type="entry name" value="EF_hand_dom"/>
</dbReference>
<evidence type="ECO:0000313" key="5">
    <source>
        <dbReference type="Proteomes" id="UP000236928"/>
    </source>
</evidence>
<comment type="caution">
    <text evidence="4">The sequence shown here is derived from an EMBL/GenBank/DDBJ whole genome shotgun (WGS) entry which is preliminary data.</text>
</comment>
<keyword evidence="5" id="KW-1185">Reference proteome</keyword>
<dbReference type="OrthoDB" id="343497at2759"/>